<name>A0AAD9IBF6_9PEZI</name>
<feature type="compositionally biased region" description="Basic residues" evidence="3">
    <location>
        <begin position="364"/>
        <end position="378"/>
    </location>
</feature>
<dbReference type="AlphaFoldDB" id="A0AAD9IBF6"/>
<dbReference type="PRINTS" id="PR00625">
    <property type="entry name" value="JDOMAIN"/>
</dbReference>
<comment type="cofactor">
    <cofactor evidence="1">
        <name>Mg(2+)</name>
        <dbReference type="ChEBI" id="CHEBI:18420"/>
    </cofactor>
</comment>
<accession>A0AAD9IBF6</accession>
<proteinExistence type="predicted"/>
<dbReference type="Pfam" id="PF00226">
    <property type="entry name" value="DnaJ"/>
    <property type="match status" value="1"/>
</dbReference>
<comment type="caution">
    <text evidence="5">The sequence shown here is derived from an EMBL/GenBank/DDBJ whole genome shotgun (WGS) entry which is preliminary data.</text>
</comment>
<dbReference type="CDD" id="cd06257">
    <property type="entry name" value="DnaJ"/>
    <property type="match status" value="1"/>
</dbReference>
<keyword evidence="2" id="KW-0175">Coiled coil</keyword>
<dbReference type="SUPFAM" id="SSF46565">
    <property type="entry name" value="Chaperone J-domain"/>
    <property type="match status" value="1"/>
</dbReference>
<dbReference type="InterPro" id="IPR018253">
    <property type="entry name" value="DnaJ_domain_CS"/>
</dbReference>
<dbReference type="Gene3D" id="3.20.20.120">
    <property type="entry name" value="Enolase-like C-terminal domain"/>
    <property type="match status" value="1"/>
</dbReference>
<dbReference type="Gene3D" id="3.30.390.10">
    <property type="entry name" value="Enolase-like, N-terminal domain"/>
    <property type="match status" value="1"/>
</dbReference>
<dbReference type="FunFam" id="1.10.287.110:FF:000110">
    <property type="entry name" value="DnaJ domain protein (AFU_orthologue AFUA_2G13210)"/>
    <property type="match status" value="1"/>
</dbReference>
<dbReference type="InterPro" id="IPR036869">
    <property type="entry name" value="J_dom_sf"/>
</dbReference>
<feature type="region of interest" description="Disordered" evidence="3">
    <location>
        <begin position="359"/>
        <end position="378"/>
    </location>
</feature>
<keyword evidence="6" id="KW-1185">Reference proteome</keyword>
<feature type="coiled-coil region" evidence="2">
    <location>
        <begin position="287"/>
        <end position="317"/>
    </location>
</feature>
<dbReference type="InterPro" id="IPR001623">
    <property type="entry name" value="DnaJ_domain"/>
</dbReference>
<protein>
    <recommendedName>
        <fullName evidence="4">J domain-containing protein</fullName>
    </recommendedName>
</protein>
<dbReference type="InterPro" id="IPR036849">
    <property type="entry name" value="Enolase-like_C_sf"/>
</dbReference>
<dbReference type="InterPro" id="IPR052594">
    <property type="entry name" value="J_domain-containing_protein"/>
</dbReference>
<dbReference type="SUPFAM" id="SSF51604">
    <property type="entry name" value="Enolase C-terminal domain-like"/>
    <property type="match status" value="1"/>
</dbReference>
<evidence type="ECO:0000313" key="5">
    <source>
        <dbReference type="EMBL" id="KAK2074663.1"/>
    </source>
</evidence>
<dbReference type="InterPro" id="IPR029017">
    <property type="entry name" value="Enolase-like_N"/>
</dbReference>
<evidence type="ECO:0000313" key="6">
    <source>
        <dbReference type="Proteomes" id="UP001217918"/>
    </source>
</evidence>
<evidence type="ECO:0000256" key="1">
    <source>
        <dbReference type="ARBA" id="ARBA00001946"/>
    </source>
</evidence>
<dbReference type="EMBL" id="JAQQPM010000008">
    <property type="protein sequence ID" value="KAK2074663.1"/>
    <property type="molecule type" value="Genomic_DNA"/>
</dbReference>
<dbReference type="PROSITE" id="PS50076">
    <property type="entry name" value="DNAJ_2"/>
    <property type="match status" value="1"/>
</dbReference>
<dbReference type="Proteomes" id="UP001217918">
    <property type="component" value="Unassembled WGS sequence"/>
</dbReference>
<gene>
    <name evidence="5" type="ORF">P8C59_008851</name>
</gene>
<feature type="domain" description="J" evidence="4">
    <location>
        <begin position="121"/>
        <end position="188"/>
    </location>
</feature>
<evidence type="ECO:0000256" key="2">
    <source>
        <dbReference type="SAM" id="Coils"/>
    </source>
</evidence>
<dbReference type="SMART" id="SM00271">
    <property type="entry name" value="DnaJ"/>
    <property type="match status" value="1"/>
</dbReference>
<dbReference type="PROSITE" id="PS00636">
    <property type="entry name" value="DNAJ_1"/>
    <property type="match status" value="1"/>
</dbReference>
<dbReference type="PANTHER" id="PTHR44144:SF1">
    <property type="entry name" value="DNAJ HOMOLOG SUBFAMILY C MEMBER 9"/>
    <property type="match status" value="1"/>
</dbReference>
<dbReference type="PANTHER" id="PTHR44144">
    <property type="entry name" value="DNAJ HOMOLOG SUBFAMILY C MEMBER 9"/>
    <property type="match status" value="1"/>
</dbReference>
<evidence type="ECO:0000256" key="3">
    <source>
        <dbReference type="SAM" id="MobiDB-lite"/>
    </source>
</evidence>
<dbReference type="InterPro" id="IPR056453">
    <property type="entry name" value="HTH_DNAJC9"/>
</dbReference>
<dbReference type="Gene3D" id="1.10.287.110">
    <property type="entry name" value="DnaJ domain"/>
    <property type="match status" value="1"/>
</dbReference>
<sequence>MTPEQFGDCIDSRYITDALTPEDAVEMLREAETAPEAIDHMKQLADFKPCFIEEPTSPDDILRHKAVRDALKPYGIGVATEASSLIDFGHPRGSFRRCGQNLLIMALPDELLMDVETPTVNPYEVLAIESSATLDQVKSAYRKAALKNHPDKVAEDKKREAHEKFQKIAFAYAVLSDPARRKRYDETGSTSEAIIDSDGFSWTDFYRAQFADAISSDAVKKFADTYKHSDEEKHDVLAAYEQYKGDMDKVYEYVMVSNVLDDDQRFRQIIDDGIAAGEVQAFLAYTKESKTSKRSRLKEARREAKEAEALAKELGVHNKLFGKTQGSKGSDQDLAAMILHNQKKRNEAVLGALEQKYASQTKSAGKKGRKRRRSIAQI</sequence>
<dbReference type="GO" id="GO:0005737">
    <property type="term" value="C:cytoplasm"/>
    <property type="evidence" value="ECO:0007669"/>
    <property type="project" value="TreeGrafter"/>
</dbReference>
<reference evidence="5" key="1">
    <citation type="journal article" date="2023" name="Mol. Plant Microbe Interact.">
        <title>Elucidating the Obligate Nature and Biological Capacity of an Invasive Fungal Corn Pathogen.</title>
        <authorList>
            <person name="MacCready J.S."/>
            <person name="Roggenkamp E.M."/>
            <person name="Gdanetz K."/>
            <person name="Chilvers M.I."/>
        </authorList>
    </citation>
    <scope>NUCLEOTIDE SEQUENCE</scope>
    <source>
        <strain evidence="5">PM02</strain>
    </source>
</reference>
<organism evidence="5 6">
    <name type="scientific">Phyllachora maydis</name>
    <dbReference type="NCBI Taxonomy" id="1825666"/>
    <lineage>
        <taxon>Eukaryota</taxon>
        <taxon>Fungi</taxon>
        <taxon>Dikarya</taxon>
        <taxon>Ascomycota</taxon>
        <taxon>Pezizomycotina</taxon>
        <taxon>Sordariomycetes</taxon>
        <taxon>Sordariomycetidae</taxon>
        <taxon>Phyllachorales</taxon>
        <taxon>Phyllachoraceae</taxon>
        <taxon>Phyllachora</taxon>
    </lineage>
</organism>
<dbReference type="GO" id="GO:0005634">
    <property type="term" value="C:nucleus"/>
    <property type="evidence" value="ECO:0007669"/>
    <property type="project" value="TreeGrafter"/>
</dbReference>
<dbReference type="Pfam" id="PF23302">
    <property type="entry name" value="HTH_DNAJC9"/>
    <property type="match status" value="1"/>
</dbReference>
<evidence type="ECO:0000259" key="4">
    <source>
        <dbReference type="PROSITE" id="PS50076"/>
    </source>
</evidence>
<dbReference type="GO" id="GO:0031072">
    <property type="term" value="F:heat shock protein binding"/>
    <property type="evidence" value="ECO:0007669"/>
    <property type="project" value="TreeGrafter"/>
</dbReference>